<dbReference type="FunFam" id="3.30.420.40:FF:000008">
    <property type="entry name" value="Glycerol kinase"/>
    <property type="match status" value="1"/>
</dbReference>
<feature type="domain" description="Carbohydrate kinase FGGY N-terminal" evidence="13">
    <location>
        <begin position="5"/>
        <end position="250"/>
    </location>
</feature>
<dbReference type="InterPro" id="IPR043129">
    <property type="entry name" value="ATPase_NBD"/>
</dbReference>
<feature type="binding site" evidence="11">
    <location>
        <position position="134"/>
    </location>
    <ligand>
        <name>glycerol</name>
        <dbReference type="ChEBI" id="CHEBI:17754"/>
    </ligand>
</feature>
<dbReference type="Pfam" id="PF02782">
    <property type="entry name" value="FGGY_C"/>
    <property type="match status" value="1"/>
</dbReference>
<feature type="binding site" evidence="11">
    <location>
        <position position="134"/>
    </location>
    <ligand>
        <name>sn-glycerol 3-phosphate</name>
        <dbReference type="ChEBI" id="CHEBI:57597"/>
    </ligand>
</feature>
<feature type="binding site" evidence="11">
    <location>
        <position position="265"/>
    </location>
    <ligand>
        <name>ADP</name>
        <dbReference type="ChEBI" id="CHEBI:456216"/>
    </ligand>
</feature>
<feature type="binding site" evidence="11">
    <location>
        <position position="12"/>
    </location>
    <ligand>
        <name>ADP</name>
        <dbReference type="ChEBI" id="CHEBI:456216"/>
    </ligand>
</feature>
<dbReference type="InterPro" id="IPR018484">
    <property type="entry name" value="FGGY_N"/>
</dbReference>
<dbReference type="Gene3D" id="3.30.420.40">
    <property type="match status" value="2"/>
</dbReference>
<feature type="binding site" evidence="11">
    <location>
        <position position="243"/>
    </location>
    <ligand>
        <name>glycerol</name>
        <dbReference type="ChEBI" id="CHEBI:17754"/>
    </ligand>
</feature>
<feature type="binding site" evidence="11">
    <location>
        <position position="312"/>
    </location>
    <ligand>
        <name>ATP</name>
        <dbReference type="ChEBI" id="CHEBI:30616"/>
    </ligand>
</feature>
<dbReference type="RefSeq" id="WP_154571591.1">
    <property type="nucleotide sequence ID" value="NZ_VUNB01000001.1"/>
</dbReference>
<keyword evidence="4 11" id="KW-0547">Nucleotide-binding</keyword>
<evidence type="ECO:0000256" key="12">
    <source>
        <dbReference type="RuleBase" id="RU003733"/>
    </source>
</evidence>
<accession>A0A6A8M489</accession>
<dbReference type="InterPro" id="IPR018483">
    <property type="entry name" value="Carb_kinase_FGGY_CS"/>
</dbReference>
<dbReference type="NCBIfam" id="TIGR01311">
    <property type="entry name" value="glycerol_kin"/>
    <property type="match status" value="1"/>
</dbReference>
<evidence type="ECO:0000313" key="15">
    <source>
        <dbReference type="EMBL" id="MST68115.1"/>
    </source>
</evidence>
<gene>
    <name evidence="11 15" type="primary">glpK</name>
    <name evidence="15" type="ORF">FYJ66_00610</name>
</gene>
<evidence type="ECO:0000256" key="9">
    <source>
        <dbReference type="ARBA" id="ARBA00054633"/>
    </source>
</evidence>
<sequence>MSKFIMALDQGTTSSRCIIYDKRGNIVSEAQSEFKQYFPREGWVEHDAMEIWSTQMGVAQEALLKKNLTYRDIEAIGITNQRETTVVWDKNTGTPVCPAIVWQCRRTADYAAELNREGYGKMIREKTGLIIDAYFSGTKLKWILDNVEGARERAEAGDLLFGTIETWLVWKMTGGKYHVTDYSNASRTMLFNIHTLQWDKDILELLTIPEKMLPQPVENSGVFGETVNELFGGPIPITGLAGDQQAALFGETCFNKGDVKCTYGTGSFLLLNTGEEPVFSENGLLATVAWGMNGKVNYALEGSAFVCGAAIQWLRDQLGIVKKACDTEKMALKVCDSDGVYFVPAFVGLGAPYWDPEARGSLFGITRGTTKNHIVRAALESMAFQNEDLLRAMESDMKCKEGDAAIETVKVDGGACRNNFLMQFQADISNKKIIRHKNIESTSMGAAYLAGLATGYYKSQEDILDNCQVDRIFEPEMDSEKRQASVEGWHNAVESARAFSR</sequence>
<comment type="activity regulation">
    <text evidence="11">Activated by phosphorylation and inhibited by fructose 1,6-bisphosphate (FBP).</text>
</comment>
<organism evidence="15">
    <name type="scientific">Baileyella intestinalis</name>
    <dbReference type="NCBI Taxonomy" id="2606709"/>
    <lineage>
        <taxon>Bacteria</taxon>
        <taxon>Bacillati</taxon>
        <taxon>Bacillota</taxon>
        <taxon>Clostridia</taxon>
        <taxon>Peptostreptococcales</taxon>
        <taxon>Anaerovoracaceae</taxon>
        <taxon>Baileyella</taxon>
    </lineage>
</organism>
<feature type="binding site" evidence="11">
    <location>
        <position position="414"/>
    </location>
    <ligand>
        <name>ATP</name>
        <dbReference type="ChEBI" id="CHEBI:30616"/>
    </ligand>
</feature>
<protein>
    <recommendedName>
        <fullName evidence="11">Glycerol kinase</fullName>
        <ecNumber evidence="11">2.7.1.30</ecNumber>
    </recommendedName>
    <alternativeName>
        <fullName evidence="11">ATP:glycerol 3-phosphotransferase</fullName>
    </alternativeName>
    <alternativeName>
        <fullName evidence="11">Glycerokinase</fullName>
        <shortName evidence="11">GK</shortName>
    </alternativeName>
</protein>
<name>A0A6A8M489_9FIRM</name>
<proteinExistence type="inferred from homology"/>
<comment type="subunit">
    <text evidence="10 11">Homotetramer and homodimer (in equilibrium).</text>
</comment>
<evidence type="ECO:0000256" key="7">
    <source>
        <dbReference type="ARBA" id="ARBA00022840"/>
    </source>
</evidence>
<evidence type="ECO:0000256" key="4">
    <source>
        <dbReference type="ARBA" id="ARBA00022741"/>
    </source>
</evidence>
<feature type="binding site" evidence="11">
    <location>
        <position position="244"/>
    </location>
    <ligand>
        <name>glycerol</name>
        <dbReference type="ChEBI" id="CHEBI:17754"/>
    </ligand>
</feature>
<dbReference type="CDD" id="cd07786">
    <property type="entry name" value="FGGY_EcGK_like"/>
    <property type="match status" value="1"/>
</dbReference>
<feature type="binding site" evidence="11">
    <location>
        <position position="265"/>
    </location>
    <ligand>
        <name>ATP</name>
        <dbReference type="ChEBI" id="CHEBI:30616"/>
    </ligand>
</feature>
<dbReference type="InterPro" id="IPR018485">
    <property type="entry name" value="FGGY_C"/>
</dbReference>
<evidence type="ECO:0000256" key="8">
    <source>
        <dbReference type="ARBA" id="ARBA00052101"/>
    </source>
</evidence>
<feature type="binding site" evidence="11">
    <location>
        <position position="82"/>
    </location>
    <ligand>
        <name>glycerol</name>
        <dbReference type="ChEBI" id="CHEBI:17754"/>
    </ligand>
</feature>
<dbReference type="PROSITE" id="PS00445">
    <property type="entry name" value="FGGY_KINASES_2"/>
    <property type="match status" value="1"/>
</dbReference>
<dbReference type="GO" id="GO:0006072">
    <property type="term" value="P:glycerol-3-phosphate metabolic process"/>
    <property type="evidence" value="ECO:0007669"/>
    <property type="project" value="InterPro"/>
</dbReference>
<evidence type="ECO:0000256" key="3">
    <source>
        <dbReference type="ARBA" id="ARBA00022679"/>
    </source>
</evidence>
<evidence type="ECO:0000256" key="6">
    <source>
        <dbReference type="ARBA" id="ARBA00022798"/>
    </source>
</evidence>
<evidence type="ECO:0000256" key="2">
    <source>
        <dbReference type="ARBA" id="ARBA00009156"/>
    </source>
</evidence>
<feature type="binding site" evidence="11">
    <location>
        <position position="82"/>
    </location>
    <ligand>
        <name>sn-glycerol 3-phosphate</name>
        <dbReference type="ChEBI" id="CHEBI:57597"/>
    </ligand>
</feature>
<feature type="binding site" evidence="11">
    <location>
        <position position="414"/>
    </location>
    <ligand>
        <name>ADP</name>
        <dbReference type="ChEBI" id="CHEBI:456216"/>
    </ligand>
</feature>
<feature type="binding site" evidence="11">
    <location>
        <position position="12"/>
    </location>
    <ligand>
        <name>ATP</name>
        <dbReference type="ChEBI" id="CHEBI:30616"/>
    </ligand>
</feature>
<feature type="binding site" evidence="11">
    <location>
        <position position="418"/>
    </location>
    <ligand>
        <name>ADP</name>
        <dbReference type="ChEBI" id="CHEBI:456216"/>
    </ligand>
</feature>
<feature type="binding site" evidence="11">
    <location>
        <position position="16"/>
    </location>
    <ligand>
        <name>ADP</name>
        <dbReference type="ChEBI" id="CHEBI:456216"/>
    </ligand>
</feature>
<comment type="pathway">
    <text evidence="1 11">Polyol metabolism; glycerol degradation via glycerol kinase pathway; sn-glycerol 3-phosphate from glycerol: step 1/1.</text>
</comment>
<comment type="catalytic activity">
    <reaction evidence="8 11">
        <text>glycerol + ATP = sn-glycerol 3-phosphate + ADP + H(+)</text>
        <dbReference type="Rhea" id="RHEA:21644"/>
        <dbReference type="ChEBI" id="CHEBI:15378"/>
        <dbReference type="ChEBI" id="CHEBI:17754"/>
        <dbReference type="ChEBI" id="CHEBI:30616"/>
        <dbReference type="ChEBI" id="CHEBI:57597"/>
        <dbReference type="ChEBI" id="CHEBI:456216"/>
        <dbReference type="EC" id="2.7.1.30"/>
    </reaction>
</comment>
<keyword evidence="5 11" id="KW-0418">Kinase</keyword>
<dbReference type="UniPathway" id="UPA00618">
    <property type="reaction ID" value="UER00672"/>
</dbReference>
<dbReference type="SUPFAM" id="SSF53067">
    <property type="entry name" value="Actin-like ATPase domain"/>
    <property type="match status" value="2"/>
</dbReference>
<feature type="binding site" evidence="11">
    <location>
        <position position="83"/>
    </location>
    <ligand>
        <name>glycerol</name>
        <dbReference type="ChEBI" id="CHEBI:17754"/>
    </ligand>
</feature>
<feature type="binding site" evidence="11">
    <location>
        <position position="13"/>
    </location>
    <ligand>
        <name>ATP</name>
        <dbReference type="ChEBI" id="CHEBI:30616"/>
    </ligand>
</feature>
<dbReference type="PANTHER" id="PTHR10196">
    <property type="entry name" value="SUGAR KINASE"/>
    <property type="match status" value="1"/>
</dbReference>
<dbReference type="EMBL" id="VUNB01000001">
    <property type="protein sequence ID" value="MST68115.1"/>
    <property type="molecule type" value="Genomic_DNA"/>
</dbReference>
<comment type="function">
    <text evidence="9 11">Key enzyme in the regulation of glycerol uptake and metabolism. Catalyzes the phosphorylation of glycerol to yield sn-glycerol 3-phosphate.</text>
</comment>
<feature type="binding site" evidence="11">
    <location>
        <position position="12"/>
    </location>
    <ligand>
        <name>sn-glycerol 3-phosphate</name>
        <dbReference type="ChEBI" id="CHEBI:57597"/>
    </ligand>
</feature>
<feature type="binding site" evidence="11">
    <location>
        <position position="308"/>
    </location>
    <ligand>
        <name>ATP</name>
        <dbReference type="ChEBI" id="CHEBI:30616"/>
    </ligand>
</feature>
<comment type="similarity">
    <text evidence="2 11 12">Belongs to the FGGY kinase family.</text>
</comment>
<feature type="binding site" evidence="11">
    <location>
        <position position="308"/>
    </location>
    <ligand>
        <name>ADP</name>
        <dbReference type="ChEBI" id="CHEBI:456216"/>
    </ligand>
</feature>
<evidence type="ECO:0000259" key="13">
    <source>
        <dbReference type="Pfam" id="PF00370"/>
    </source>
</evidence>
<evidence type="ECO:0000256" key="10">
    <source>
        <dbReference type="ARBA" id="ARBA00063665"/>
    </source>
</evidence>
<evidence type="ECO:0000256" key="1">
    <source>
        <dbReference type="ARBA" id="ARBA00005190"/>
    </source>
</evidence>
<dbReference type="HAMAP" id="MF_00186">
    <property type="entry name" value="Glycerol_kin"/>
    <property type="match status" value="1"/>
</dbReference>
<feature type="binding site" evidence="11">
    <location>
        <position position="14"/>
    </location>
    <ligand>
        <name>ATP</name>
        <dbReference type="ChEBI" id="CHEBI:30616"/>
    </ligand>
</feature>
<evidence type="ECO:0000259" key="14">
    <source>
        <dbReference type="Pfam" id="PF02782"/>
    </source>
</evidence>
<dbReference type="GO" id="GO:0004370">
    <property type="term" value="F:glycerol kinase activity"/>
    <property type="evidence" value="ECO:0007669"/>
    <property type="project" value="UniProtKB-UniRule"/>
</dbReference>
<dbReference type="GO" id="GO:0005524">
    <property type="term" value="F:ATP binding"/>
    <property type="evidence" value="ECO:0007669"/>
    <property type="project" value="UniProtKB-UniRule"/>
</dbReference>
<dbReference type="InterPro" id="IPR000577">
    <property type="entry name" value="Carb_kinase_FGGY"/>
</dbReference>
<reference evidence="15" key="1">
    <citation type="submission" date="2019-09" db="EMBL/GenBank/DDBJ databases">
        <title>In-depth cultivation of the pig gut microbiome towards novel bacterial diversity and tailored functional studies.</title>
        <authorList>
            <person name="Wylensek D."/>
            <person name="Hitch T.C.A."/>
            <person name="Clavel T."/>
        </authorList>
    </citation>
    <scope>NUCLEOTIDE SEQUENCE</scope>
    <source>
        <strain evidence="15">RF-744-FAT-WT-3</strain>
    </source>
</reference>
<evidence type="ECO:0000256" key="11">
    <source>
        <dbReference type="HAMAP-Rule" id="MF_00186"/>
    </source>
</evidence>
<dbReference type="GO" id="GO:0005829">
    <property type="term" value="C:cytosol"/>
    <property type="evidence" value="ECO:0007669"/>
    <property type="project" value="TreeGrafter"/>
</dbReference>
<feature type="binding site" evidence="11">
    <location>
        <position position="83"/>
    </location>
    <ligand>
        <name>sn-glycerol 3-phosphate</name>
        <dbReference type="ChEBI" id="CHEBI:57597"/>
    </ligand>
</feature>
<keyword evidence="6 11" id="KW-0319">Glycerol metabolism</keyword>
<keyword evidence="3 11" id="KW-0808">Transferase</keyword>
<dbReference type="EC" id="2.7.1.30" evidence="11"/>
<dbReference type="Pfam" id="PF00370">
    <property type="entry name" value="FGGY_N"/>
    <property type="match status" value="1"/>
</dbReference>
<dbReference type="FunFam" id="3.30.420.40:FF:000007">
    <property type="entry name" value="Glycerol kinase"/>
    <property type="match status" value="1"/>
</dbReference>
<feature type="domain" description="Carbohydrate kinase FGGY C-terminal" evidence="14">
    <location>
        <begin position="260"/>
        <end position="453"/>
    </location>
</feature>
<comment type="caution">
    <text evidence="15">The sequence shown here is derived from an EMBL/GenBank/DDBJ whole genome shotgun (WGS) entry which is preliminary data.</text>
</comment>
<dbReference type="PROSITE" id="PS00933">
    <property type="entry name" value="FGGY_KINASES_1"/>
    <property type="match status" value="1"/>
</dbReference>
<dbReference type="PANTHER" id="PTHR10196:SF69">
    <property type="entry name" value="GLYCEROL KINASE"/>
    <property type="match status" value="1"/>
</dbReference>
<keyword evidence="7 11" id="KW-0067">ATP-binding</keyword>
<dbReference type="NCBIfam" id="NF000756">
    <property type="entry name" value="PRK00047.1"/>
    <property type="match status" value="1"/>
</dbReference>
<evidence type="ECO:0000256" key="5">
    <source>
        <dbReference type="ARBA" id="ARBA00022777"/>
    </source>
</evidence>
<dbReference type="AlphaFoldDB" id="A0A6A8M489"/>
<dbReference type="PIRSF" id="PIRSF000538">
    <property type="entry name" value="GlpK"/>
    <property type="match status" value="1"/>
</dbReference>
<feature type="binding site" evidence="11">
    <location>
        <position position="243"/>
    </location>
    <ligand>
        <name>sn-glycerol 3-phosphate</name>
        <dbReference type="ChEBI" id="CHEBI:57597"/>
    </ligand>
</feature>
<dbReference type="GO" id="GO:0019563">
    <property type="term" value="P:glycerol catabolic process"/>
    <property type="evidence" value="ECO:0007669"/>
    <property type="project" value="UniProtKB-UniRule"/>
</dbReference>
<dbReference type="InterPro" id="IPR005999">
    <property type="entry name" value="Glycerol_kin"/>
</dbReference>